<evidence type="ECO:0000313" key="2">
    <source>
        <dbReference type="EMBL" id="CAJ0558073.1"/>
    </source>
</evidence>
<gene>
    <name evidence="2" type="ORF">MSPICULIGERA_LOCUS813</name>
</gene>
<dbReference type="EMBL" id="CATQJA010000193">
    <property type="protein sequence ID" value="CAJ0558073.1"/>
    <property type="molecule type" value="Genomic_DNA"/>
</dbReference>
<accession>A0AA36C5V5</accession>
<organism evidence="2 3">
    <name type="scientific">Mesorhabditis spiculigera</name>
    <dbReference type="NCBI Taxonomy" id="96644"/>
    <lineage>
        <taxon>Eukaryota</taxon>
        <taxon>Metazoa</taxon>
        <taxon>Ecdysozoa</taxon>
        <taxon>Nematoda</taxon>
        <taxon>Chromadorea</taxon>
        <taxon>Rhabditida</taxon>
        <taxon>Rhabditina</taxon>
        <taxon>Rhabditomorpha</taxon>
        <taxon>Rhabditoidea</taxon>
        <taxon>Rhabditidae</taxon>
        <taxon>Mesorhabditinae</taxon>
        <taxon>Mesorhabditis</taxon>
    </lineage>
</organism>
<dbReference type="Proteomes" id="UP001177023">
    <property type="component" value="Unassembled WGS sequence"/>
</dbReference>
<protein>
    <submittedName>
        <fullName evidence="2">Uncharacterized protein</fullName>
    </submittedName>
</protein>
<keyword evidence="3" id="KW-1185">Reference proteome</keyword>
<reference evidence="2" key="1">
    <citation type="submission" date="2023-06" db="EMBL/GenBank/DDBJ databases">
        <authorList>
            <person name="Delattre M."/>
        </authorList>
    </citation>
    <scope>NUCLEOTIDE SEQUENCE</scope>
    <source>
        <strain evidence="2">AF72</strain>
    </source>
</reference>
<feature type="region of interest" description="Disordered" evidence="1">
    <location>
        <begin position="79"/>
        <end position="104"/>
    </location>
</feature>
<dbReference type="AlphaFoldDB" id="A0AA36C5V5"/>
<name>A0AA36C5V5_9BILA</name>
<proteinExistence type="predicted"/>
<feature type="non-terminal residue" evidence="2">
    <location>
        <position position="189"/>
    </location>
</feature>
<comment type="caution">
    <text evidence="2">The sequence shown here is derived from an EMBL/GenBank/DDBJ whole genome shotgun (WGS) entry which is preliminary data.</text>
</comment>
<evidence type="ECO:0000256" key="1">
    <source>
        <dbReference type="SAM" id="MobiDB-lite"/>
    </source>
</evidence>
<sequence>MNMAPFIVVQANDRVVKVTARKDGTMNKMTLRSAFQLEADVPIGLFKNDLALACTDDDVFELQEGWQGAEFELRWEESRRSRRVTPTEQGATIPKKRKLEPESQELPVDGDLAASIGRYALYYNMGYSILHDKTSHQSLSTGIIVSDVTRRLRYIGSSGSFKGDSGGSCWNENGQLMGMQIEVHNAKSR</sequence>
<evidence type="ECO:0000313" key="3">
    <source>
        <dbReference type="Proteomes" id="UP001177023"/>
    </source>
</evidence>